<dbReference type="Gene3D" id="3.90.1300.10">
    <property type="entry name" value="Amidase signature (AS) domain"/>
    <property type="match status" value="1"/>
</dbReference>
<proteinExistence type="predicted"/>
<accession>A0A6J4T3F7</accession>
<protein>
    <submittedName>
        <fullName evidence="1">Aspartyl-tRNA(Asn) amidotransferase subunit A @ Glutamyl-tRNA(Gln) amidotransferase subunit A</fullName>
        <ecNumber evidence="1">6.3.5.6</ecNumber>
        <ecNumber evidence="1">6.3.5.7</ecNumber>
    </submittedName>
</protein>
<dbReference type="GO" id="GO:0050567">
    <property type="term" value="F:glutaminyl-tRNA synthase (glutamine-hydrolyzing) activity"/>
    <property type="evidence" value="ECO:0007669"/>
    <property type="project" value="UniProtKB-EC"/>
</dbReference>
<dbReference type="GO" id="GO:0050566">
    <property type="term" value="F:asparaginyl-tRNA synthase (glutamine-hydrolyzing) activity"/>
    <property type="evidence" value="ECO:0007669"/>
    <property type="project" value="UniProtKB-EC"/>
</dbReference>
<reference evidence="1" key="1">
    <citation type="submission" date="2020-02" db="EMBL/GenBank/DDBJ databases">
        <authorList>
            <person name="Meier V. D."/>
        </authorList>
    </citation>
    <scope>NUCLEOTIDE SEQUENCE</scope>
    <source>
        <strain evidence="1">AVDCRST_MAG13</strain>
    </source>
</reference>
<feature type="non-terminal residue" evidence="1">
    <location>
        <position position="60"/>
    </location>
</feature>
<keyword evidence="1" id="KW-0808">Transferase</keyword>
<organism evidence="1">
    <name type="scientific">uncultured Solirubrobacteraceae bacterium</name>
    <dbReference type="NCBI Taxonomy" id="1162706"/>
    <lineage>
        <taxon>Bacteria</taxon>
        <taxon>Bacillati</taxon>
        <taxon>Actinomycetota</taxon>
        <taxon>Thermoleophilia</taxon>
        <taxon>Solirubrobacterales</taxon>
        <taxon>Solirubrobacteraceae</taxon>
        <taxon>environmental samples</taxon>
    </lineage>
</organism>
<dbReference type="EC" id="6.3.5.6" evidence="1"/>
<dbReference type="EMBL" id="CADCVO010000461">
    <property type="protein sequence ID" value="CAA9512393.1"/>
    <property type="molecule type" value="Genomic_DNA"/>
</dbReference>
<dbReference type="InterPro" id="IPR036928">
    <property type="entry name" value="AS_sf"/>
</dbReference>
<dbReference type="SUPFAM" id="SSF75304">
    <property type="entry name" value="Amidase signature (AS) enzymes"/>
    <property type="match status" value="1"/>
</dbReference>
<sequence>MANVTGSPAIALPIAARPEGDAAAGLPLGVQLLGRPAGEGALLALAAQLEAARPWAGRLS</sequence>
<keyword evidence="1" id="KW-0436">Ligase</keyword>
<evidence type="ECO:0000313" key="1">
    <source>
        <dbReference type="EMBL" id="CAA9512393.1"/>
    </source>
</evidence>
<dbReference type="EC" id="6.3.5.7" evidence="1"/>
<dbReference type="GO" id="GO:0016740">
    <property type="term" value="F:transferase activity"/>
    <property type="evidence" value="ECO:0007669"/>
    <property type="project" value="UniProtKB-KW"/>
</dbReference>
<name>A0A6J4T3F7_9ACTN</name>
<gene>
    <name evidence="1" type="ORF">AVDCRST_MAG13-2875</name>
</gene>
<dbReference type="AlphaFoldDB" id="A0A6J4T3F7"/>